<dbReference type="EMBL" id="JAUSVU010000039">
    <property type="protein sequence ID" value="MDQ0537151.1"/>
    <property type="molecule type" value="Genomic_DNA"/>
</dbReference>
<dbReference type="RefSeq" id="WP_209990805.1">
    <property type="nucleotide sequence ID" value="NZ_JAGINO010000037.1"/>
</dbReference>
<dbReference type="InterPro" id="IPR002694">
    <property type="entry name" value="Znf_CHC2"/>
</dbReference>
<feature type="domain" description="Zinc finger CHC2-type" evidence="4">
    <location>
        <begin position="34"/>
        <end position="88"/>
    </location>
</feature>
<keyword evidence="3" id="KW-0862">Zinc</keyword>
<reference evidence="5 6" key="1">
    <citation type="submission" date="2023-07" db="EMBL/GenBank/DDBJ databases">
        <title>Genomic Encyclopedia of Type Strains, Phase IV (KMG-IV): sequencing the most valuable type-strain genomes for metagenomic binning, comparative biology and taxonomic classification.</title>
        <authorList>
            <person name="Goeker M."/>
        </authorList>
    </citation>
    <scope>NUCLEOTIDE SEQUENCE [LARGE SCALE GENOMIC DNA]</scope>
    <source>
        <strain evidence="5 6">DSM 19922</strain>
    </source>
</reference>
<protein>
    <recommendedName>
        <fullName evidence="4">Zinc finger CHC2-type domain-containing protein</fullName>
    </recommendedName>
</protein>
<organism evidence="5 6">
    <name type="scientific">Azospirillum picis</name>
    <dbReference type="NCBI Taxonomy" id="488438"/>
    <lineage>
        <taxon>Bacteria</taxon>
        <taxon>Pseudomonadati</taxon>
        <taxon>Pseudomonadota</taxon>
        <taxon>Alphaproteobacteria</taxon>
        <taxon>Rhodospirillales</taxon>
        <taxon>Azospirillaceae</taxon>
        <taxon>Azospirillum</taxon>
    </lineage>
</organism>
<dbReference type="InterPro" id="IPR055570">
    <property type="entry name" value="DUF7146"/>
</dbReference>
<comment type="caution">
    <text evidence="5">The sequence shown here is derived from an EMBL/GenBank/DDBJ whole genome shotgun (WGS) entry which is preliminary data.</text>
</comment>
<evidence type="ECO:0000259" key="4">
    <source>
        <dbReference type="SMART" id="SM00400"/>
    </source>
</evidence>
<evidence type="ECO:0000256" key="2">
    <source>
        <dbReference type="ARBA" id="ARBA00022771"/>
    </source>
</evidence>
<evidence type="ECO:0000256" key="3">
    <source>
        <dbReference type="ARBA" id="ARBA00022833"/>
    </source>
</evidence>
<gene>
    <name evidence="5" type="ORF">QO018_006051</name>
</gene>
<dbReference type="PANTHER" id="PTHR30313:SF2">
    <property type="entry name" value="DNA PRIMASE"/>
    <property type="match status" value="1"/>
</dbReference>
<keyword evidence="6" id="KW-1185">Reference proteome</keyword>
<proteinExistence type="predicted"/>
<dbReference type="InterPro" id="IPR036977">
    <property type="entry name" value="DNA_primase_Znf_CHC2"/>
</dbReference>
<dbReference type="SMART" id="SM00400">
    <property type="entry name" value="ZnF_CHCC"/>
    <property type="match status" value="1"/>
</dbReference>
<keyword evidence="2" id="KW-0863">Zinc-finger</keyword>
<dbReference type="SUPFAM" id="SSF57783">
    <property type="entry name" value="Zinc beta-ribbon"/>
    <property type="match status" value="1"/>
</dbReference>
<dbReference type="Proteomes" id="UP001244552">
    <property type="component" value="Unassembled WGS sequence"/>
</dbReference>
<dbReference type="Pfam" id="PF01807">
    <property type="entry name" value="Zn_ribbon_DnaG"/>
    <property type="match status" value="1"/>
</dbReference>
<sequence>MSYSPAFLSELRARTSLAELVAKRLPLTRAGREYLACCPFHNEKTGSFTVVEEKGYWHCFGCGANGDAIAFLMRHDGLDFQVAVRQLAEDAGMMAGPGVERKPLRPMAARPTVEEQAEEKHKKIRRAVRHWRATSEAAGTAVETYLREARGIALDRIGGIPPTIRASRELAYQYSTPGGTDGKPRPTRVLGTWPAMVAAMCLPSKRIVGVHVTWLAPDGSGKARIPNPEAPGEFLPAKKMFGLSAGASIWLAPVSGPALGWAEGIETGLSVRVACPELPVHACGSLGNISGRGDPTRRGAPHPDLPGRYLPTPYPDLGDAGLLPPEGVRRIVLLEDADGKDPAATEVRYERAARRLVARDYEALRATPPTGMDFNDLLMHGEAA</sequence>
<keyword evidence="1" id="KW-0479">Metal-binding</keyword>
<dbReference type="Gene3D" id="3.90.580.10">
    <property type="entry name" value="Zinc finger, CHC2-type domain"/>
    <property type="match status" value="1"/>
</dbReference>
<name>A0ABU0MVQ0_9PROT</name>
<evidence type="ECO:0000313" key="5">
    <source>
        <dbReference type="EMBL" id="MDQ0537151.1"/>
    </source>
</evidence>
<dbReference type="InterPro" id="IPR050219">
    <property type="entry name" value="DnaG_primase"/>
</dbReference>
<evidence type="ECO:0000256" key="1">
    <source>
        <dbReference type="ARBA" id="ARBA00022723"/>
    </source>
</evidence>
<dbReference type="PANTHER" id="PTHR30313">
    <property type="entry name" value="DNA PRIMASE"/>
    <property type="match status" value="1"/>
</dbReference>
<accession>A0ABU0MVQ0</accession>
<evidence type="ECO:0000313" key="6">
    <source>
        <dbReference type="Proteomes" id="UP001244552"/>
    </source>
</evidence>
<dbReference type="Pfam" id="PF23639">
    <property type="entry name" value="DUF7146"/>
    <property type="match status" value="1"/>
</dbReference>